<dbReference type="Proteomes" id="UP000284706">
    <property type="component" value="Unassembled WGS sequence"/>
</dbReference>
<feature type="region of interest" description="Disordered" evidence="1">
    <location>
        <begin position="114"/>
        <end position="163"/>
    </location>
</feature>
<gene>
    <name evidence="2" type="ORF">CVT26_006884</name>
</gene>
<comment type="caution">
    <text evidence="2">The sequence shown here is derived from an EMBL/GenBank/DDBJ whole genome shotgun (WGS) entry which is preliminary data.</text>
</comment>
<evidence type="ECO:0000256" key="1">
    <source>
        <dbReference type="SAM" id="MobiDB-lite"/>
    </source>
</evidence>
<keyword evidence="3" id="KW-1185">Reference proteome</keyword>
<dbReference type="InParanoid" id="A0A409W0T0"/>
<reference evidence="2 3" key="1">
    <citation type="journal article" date="2018" name="Evol. Lett.">
        <title>Horizontal gene cluster transfer increased hallucinogenic mushroom diversity.</title>
        <authorList>
            <person name="Reynolds H.T."/>
            <person name="Vijayakumar V."/>
            <person name="Gluck-Thaler E."/>
            <person name="Korotkin H.B."/>
            <person name="Matheny P.B."/>
            <person name="Slot J.C."/>
        </authorList>
    </citation>
    <scope>NUCLEOTIDE SEQUENCE [LARGE SCALE GENOMIC DNA]</scope>
    <source>
        <strain evidence="2 3">SRW20</strain>
    </source>
</reference>
<proteinExistence type="predicted"/>
<organism evidence="2 3">
    <name type="scientific">Gymnopilus dilepis</name>
    <dbReference type="NCBI Taxonomy" id="231916"/>
    <lineage>
        <taxon>Eukaryota</taxon>
        <taxon>Fungi</taxon>
        <taxon>Dikarya</taxon>
        <taxon>Basidiomycota</taxon>
        <taxon>Agaricomycotina</taxon>
        <taxon>Agaricomycetes</taxon>
        <taxon>Agaricomycetidae</taxon>
        <taxon>Agaricales</taxon>
        <taxon>Agaricineae</taxon>
        <taxon>Hymenogastraceae</taxon>
        <taxon>Gymnopilus</taxon>
    </lineage>
</organism>
<name>A0A409W0T0_9AGAR</name>
<sequence>MQVDHQPEFFAIDSSELQIRFDNRSAEDLRAVIRDLSPAPSLSGIYCVYSRNTERHLRDAPSLLSRPTSVNSDLEAYTQYLPFGLPNQAEDVRYSVYDDDDEIRGVQDFEAFQNDSRPDLETLSGASDETVVAESEETASTSSATDPPSGALLDQQADPNDLPLRPLRSVIRLVRGRSFSISSQSTSLRRIIRRIPGTNLMMSPMPDFENITEIIPVEESPNPRPTFSLRSSVSMVSLKQKFMNALQVGTGPRSARLTSPSVFSLISRRFSFRKARVAEPDFVSEASLRPNRASLMNRNSMLRRTASFSGYSNFDFIIDRDHGRLIQNALRWAEEDTE</sequence>
<dbReference type="EMBL" id="NHYE01005473">
    <property type="protein sequence ID" value="PPQ72106.1"/>
    <property type="molecule type" value="Genomic_DNA"/>
</dbReference>
<protein>
    <submittedName>
        <fullName evidence="2">Uncharacterized protein</fullName>
    </submittedName>
</protein>
<evidence type="ECO:0000313" key="3">
    <source>
        <dbReference type="Proteomes" id="UP000284706"/>
    </source>
</evidence>
<dbReference type="AlphaFoldDB" id="A0A409W0T0"/>
<evidence type="ECO:0000313" key="2">
    <source>
        <dbReference type="EMBL" id="PPQ72106.1"/>
    </source>
</evidence>
<feature type="compositionally biased region" description="Low complexity" evidence="1">
    <location>
        <begin position="126"/>
        <end position="149"/>
    </location>
</feature>
<dbReference type="OrthoDB" id="10667828at2759"/>
<accession>A0A409W0T0</accession>